<dbReference type="eggNOG" id="KOG3773">
    <property type="taxonomic scope" value="Eukaryota"/>
</dbReference>
<keyword evidence="6" id="KW-1185">Reference proteome</keyword>
<comment type="caution">
    <text evidence="2">Lacks conserved residue(s) required for the propagation of feature annotation.</text>
</comment>
<evidence type="ECO:0000313" key="5">
    <source>
        <dbReference type="EMBL" id="EIE25313.1"/>
    </source>
</evidence>
<keyword evidence="2 3" id="KW-0378">Hydrolase</keyword>
<dbReference type="InterPro" id="IPR016035">
    <property type="entry name" value="Acyl_Trfase/lysoPLipase"/>
</dbReference>
<evidence type="ECO:0000256" key="1">
    <source>
        <dbReference type="ARBA" id="ARBA00023098"/>
    </source>
</evidence>
<name>I0Z3U4_COCSC</name>
<dbReference type="PROSITE" id="PS51635">
    <property type="entry name" value="PNPLA"/>
    <property type="match status" value="1"/>
</dbReference>
<dbReference type="STRING" id="574566.I0Z3U4"/>
<dbReference type="Proteomes" id="UP000007264">
    <property type="component" value="Unassembled WGS sequence"/>
</dbReference>
<dbReference type="PANTHER" id="PTHR12406:SF7">
    <property type="entry name" value="PATATIN-LIKE PHOSPHOLIPASE DOMAIN-CONTAINING PROTEIN 4"/>
    <property type="match status" value="1"/>
</dbReference>
<dbReference type="SUPFAM" id="SSF52151">
    <property type="entry name" value="FabD/lysophospholipase-like"/>
    <property type="match status" value="1"/>
</dbReference>
<dbReference type="EC" id="3.1.1.-" evidence="3"/>
<accession>I0Z3U4</accession>
<dbReference type="GO" id="GO:0005811">
    <property type="term" value="C:lipid droplet"/>
    <property type="evidence" value="ECO:0007669"/>
    <property type="project" value="TreeGrafter"/>
</dbReference>
<dbReference type="GO" id="GO:0019433">
    <property type="term" value="P:triglyceride catabolic process"/>
    <property type="evidence" value="ECO:0007669"/>
    <property type="project" value="TreeGrafter"/>
</dbReference>
<keyword evidence="1 2" id="KW-0443">Lipid metabolism</keyword>
<proteinExistence type="inferred from homology"/>
<dbReference type="RefSeq" id="XP_005649857.1">
    <property type="nucleotide sequence ID" value="XM_005649800.1"/>
</dbReference>
<evidence type="ECO:0000259" key="4">
    <source>
        <dbReference type="PROSITE" id="PS51635"/>
    </source>
</evidence>
<dbReference type="EMBL" id="AGSI01000004">
    <property type="protein sequence ID" value="EIE25313.1"/>
    <property type="molecule type" value="Genomic_DNA"/>
</dbReference>
<feature type="active site" description="Proton acceptor" evidence="2">
    <location>
        <position position="211"/>
    </location>
</feature>
<dbReference type="GO" id="GO:0055088">
    <property type="term" value="P:lipid homeostasis"/>
    <property type="evidence" value="ECO:0007669"/>
    <property type="project" value="TreeGrafter"/>
</dbReference>
<dbReference type="GeneID" id="17043315"/>
<dbReference type="GO" id="GO:0004806">
    <property type="term" value="F:triacylglycerol lipase activity"/>
    <property type="evidence" value="ECO:0007669"/>
    <property type="project" value="TreeGrafter"/>
</dbReference>
<keyword evidence="2 3" id="KW-0442">Lipid degradation</keyword>
<organism evidence="5 6">
    <name type="scientific">Coccomyxa subellipsoidea (strain C-169)</name>
    <name type="common">Green microalga</name>
    <dbReference type="NCBI Taxonomy" id="574566"/>
    <lineage>
        <taxon>Eukaryota</taxon>
        <taxon>Viridiplantae</taxon>
        <taxon>Chlorophyta</taxon>
        <taxon>core chlorophytes</taxon>
        <taxon>Trebouxiophyceae</taxon>
        <taxon>Trebouxiophyceae incertae sedis</taxon>
        <taxon>Coccomyxaceae</taxon>
        <taxon>Coccomyxa</taxon>
        <taxon>Coccomyxa subellipsoidea</taxon>
    </lineage>
</organism>
<feature type="active site" description="Nucleophile" evidence="2">
    <location>
        <position position="95"/>
    </location>
</feature>
<evidence type="ECO:0000256" key="2">
    <source>
        <dbReference type="PROSITE-ProRule" id="PRU01161"/>
    </source>
</evidence>
<feature type="short sequence motif" description="DGA/G" evidence="2">
    <location>
        <begin position="211"/>
        <end position="213"/>
    </location>
</feature>
<dbReference type="OrthoDB" id="197155at2759"/>
<feature type="domain" description="PNPLA" evidence="4">
    <location>
        <begin position="60"/>
        <end position="224"/>
    </location>
</feature>
<dbReference type="GO" id="GO:0005737">
    <property type="term" value="C:cytoplasm"/>
    <property type="evidence" value="ECO:0007669"/>
    <property type="project" value="TreeGrafter"/>
</dbReference>
<dbReference type="AlphaFoldDB" id="I0Z3U4"/>
<dbReference type="CDD" id="cd07224">
    <property type="entry name" value="Pat_like"/>
    <property type="match status" value="1"/>
</dbReference>
<sequence length="297" mass="32779">MKFLVDRRLLAQAVNPFPACRSRKRFHFRPRAAPLDVATSQERQQCSIVAEAHKRGTLGFGFSAGGLLFPYYLGIVQTLRELNIITDTTPLAGASAGSLIAACHHSGLPPEQVKEACFVLADNCRRKGTRGRLGSVLSQFLHDLLPQDVHERCNNKAFVAVTRAWPRPQGELISQFHSREDLIEALLTSCHIPWWFEGTLGRNFRGALHFDGGLTNFCPAVTAPGILTQRVTCFPAARLRRAINIAISPPEQYDLNVLLGWAFQPAEEAVLEAFLEQGRRDALAWAEANGVASKAVE</sequence>
<dbReference type="Pfam" id="PF01734">
    <property type="entry name" value="Patatin"/>
    <property type="match status" value="1"/>
</dbReference>
<dbReference type="Gene3D" id="3.40.1090.10">
    <property type="entry name" value="Cytosolic phospholipase A2 catalytic domain"/>
    <property type="match status" value="1"/>
</dbReference>
<gene>
    <name evidence="5" type="ORF">COCSUDRAFT_65188</name>
</gene>
<dbReference type="PANTHER" id="PTHR12406">
    <property type="entry name" value="CALCIUM-INDEPENDENT PHOSPHOLIPASE A2 IPLA2 -RELATED"/>
    <property type="match status" value="1"/>
</dbReference>
<evidence type="ECO:0000313" key="6">
    <source>
        <dbReference type="Proteomes" id="UP000007264"/>
    </source>
</evidence>
<comment type="caution">
    <text evidence="5">The sequence shown here is derived from an EMBL/GenBank/DDBJ whole genome shotgun (WGS) entry which is preliminary data.</text>
</comment>
<protein>
    <recommendedName>
        <fullName evidence="3">Patatin</fullName>
        <ecNumber evidence="3">3.1.1.-</ecNumber>
    </recommendedName>
</protein>
<reference evidence="5 6" key="1">
    <citation type="journal article" date="2012" name="Genome Biol.">
        <title>The genome of the polar eukaryotic microalga coccomyxa subellipsoidea reveals traits of cold adaptation.</title>
        <authorList>
            <person name="Blanc G."/>
            <person name="Agarkova I."/>
            <person name="Grimwood J."/>
            <person name="Kuo A."/>
            <person name="Brueggeman A."/>
            <person name="Dunigan D."/>
            <person name="Gurnon J."/>
            <person name="Ladunga I."/>
            <person name="Lindquist E."/>
            <person name="Lucas S."/>
            <person name="Pangilinan J."/>
            <person name="Proschold T."/>
            <person name="Salamov A."/>
            <person name="Schmutz J."/>
            <person name="Weeks D."/>
            <person name="Yamada T."/>
            <person name="Claverie J.M."/>
            <person name="Grigoriev I."/>
            <person name="Van Etten J."/>
            <person name="Lomsadze A."/>
            <person name="Borodovsky M."/>
        </authorList>
    </citation>
    <scope>NUCLEOTIDE SEQUENCE [LARGE SCALE GENOMIC DNA]</scope>
    <source>
        <strain evidence="5 6">C-169</strain>
    </source>
</reference>
<dbReference type="InterPro" id="IPR033562">
    <property type="entry name" value="PLPL"/>
</dbReference>
<comment type="function">
    <text evidence="3">Lipolytic acyl hydrolase (LAH).</text>
</comment>
<comment type="similarity">
    <text evidence="3">Belongs to the patatin family.</text>
</comment>
<evidence type="ECO:0000256" key="3">
    <source>
        <dbReference type="RuleBase" id="RU361262"/>
    </source>
</evidence>
<comment type="domain">
    <text evidence="3">The nitrogen atoms of the two glycine residues in the GGXR motif define the oxyanion hole, and stabilize the oxyanion that forms during the nucleophilic attack by the catalytic serine during substrate cleavage.</text>
</comment>
<feature type="short sequence motif" description="GXSXG" evidence="2">
    <location>
        <begin position="93"/>
        <end position="97"/>
    </location>
</feature>
<dbReference type="KEGG" id="csl:COCSUDRAFT_65188"/>
<dbReference type="GO" id="GO:0016020">
    <property type="term" value="C:membrane"/>
    <property type="evidence" value="ECO:0007669"/>
    <property type="project" value="TreeGrafter"/>
</dbReference>
<dbReference type="InterPro" id="IPR002641">
    <property type="entry name" value="PNPLA_dom"/>
</dbReference>